<feature type="domain" description="Imm33-like" evidence="1">
    <location>
        <begin position="2"/>
        <end position="82"/>
    </location>
</feature>
<organism evidence="2 3">
    <name type="scientific">Rhizobium herbae</name>
    <dbReference type="NCBI Taxonomy" id="508661"/>
    <lineage>
        <taxon>Bacteria</taxon>
        <taxon>Pseudomonadati</taxon>
        <taxon>Pseudomonadota</taxon>
        <taxon>Alphaproteobacteria</taxon>
        <taxon>Hyphomicrobiales</taxon>
        <taxon>Rhizobiaceae</taxon>
        <taxon>Rhizobium/Agrobacterium group</taxon>
        <taxon>Rhizobium</taxon>
    </lineage>
</organism>
<dbReference type="Proteomes" id="UP000823786">
    <property type="component" value="Unassembled WGS sequence"/>
</dbReference>
<sequence>MLGISLNVKSSIIPINGLRHPPALQTNGWYIWGGEIFPDDDGFSALHYSHIATWNPMIVKFLSLPPGWRFLTDGAYEDVWFDEALLDIA</sequence>
<dbReference type="Pfam" id="PF24719">
    <property type="entry name" value="Imm33-like"/>
    <property type="match status" value="1"/>
</dbReference>
<dbReference type="InterPro" id="IPR056509">
    <property type="entry name" value="Imm33-like"/>
</dbReference>
<evidence type="ECO:0000313" key="3">
    <source>
        <dbReference type="Proteomes" id="UP000823786"/>
    </source>
</evidence>
<keyword evidence="3" id="KW-1185">Reference proteome</keyword>
<gene>
    <name evidence="2" type="ORF">J2Z75_003206</name>
</gene>
<reference evidence="2 3" key="1">
    <citation type="submission" date="2021-03" db="EMBL/GenBank/DDBJ databases">
        <title>Genomic Encyclopedia of Type Strains, Phase IV (KMG-IV): sequencing the most valuable type-strain genomes for metagenomic binning, comparative biology and taxonomic classification.</title>
        <authorList>
            <person name="Goeker M."/>
        </authorList>
    </citation>
    <scope>NUCLEOTIDE SEQUENCE [LARGE SCALE GENOMIC DNA]</scope>
    <source>
        <strain evidence="2 3">DSM 26427</strain>
    </source>
</reference>
<evidence type="ECO:0000259" key="1">
    <source>
        <dbReference type="Pfam" id="PF24719"/>
    </source>
</evidence>
<proteinExistence type="predicted"/>
<accession>A0ABS4EP13</accession>
<protein>
    <recommendedName>
        <fullName evidence="1">Imm33-like domain-containing protein</fullName>
    </recommendedName>
</protein>
<dbReference type="EMBL" id="JAGGJV010000005">
    <property type="protein sequence ID" value="MBP1859689.1"/>
    <property type="molecule type" value="Genomic_DNA"/>
</dbReference>
<dbReference type="RefSeq" id="WP_234937364.1">
    <property type="nucleotide sequence ID" value="NZ_JAGGJV010000005.1"/>
</dbReference>
<name>A0ABS4EP13_9HYPH</name>
<comment type="caution">
    <text evidence="2">The sequence shown here is derived from an EMBL/GenBank/DDBJ whole genome shotgun (WGS) entry which is preliminary data.</text>
</comment>
<evidence type="ECO:0000313" key="2">
    <source>
        <dbReference type="EMBL" id="MBP1859689.1"/>
    </source>
</evidence>